<dbReference type="InterPro" id="IPR036873">
    <property type="entry name" value="Rhodanese-like_dom_sf"/>
</dbReference>
<keyword evidence="3" id="KW-1185">Reference proteome</keyword>
<protein>
    <submittedName>
        <fullName evidence="2">Rhodanese-like domain-containing protein</fullName>
    </submittedName>
</protein>
<dbReference type="Pfam" id="PF00581">
    <property type="entry name" value="Rhodanese"/>
    <property type="match status" value="1"/>
</dbReference>
<gene>
    <name evidence="2" type="ORF">SAMN04488508_103260</name>
</gene>
<dbReference type="SUPFAM" id="SSF52821">
    <property type="entry name" value="Rhodanese/Cell cycle control phosphatase"/>
    <property type="match status" value="1"/>
</dbReference>
<dbReference type="EMBL" id="FQYP01000003">
    <property type="protein sequence ID" value="SHI81365.1"/>
    <property type="molecule type" value="Genomic_DNA"/>
</dbReference>
<dbReference type="CDD" id="cd00158">
    <property type="entry name" value="RHOD"/>
    <property type="match status" value="1"/>
</dbReference>
<feature type="domain" description="Rhodanese" evidence="1">
    <location>
        <begin position="60"/>
        <end position="112"/>
    </location>
</feature>
<name>A0A1M6E7F4_9FLAO</name>
<proteinExistence type="predicted"/>
<dbReference type="RefSeq" id="WP_084549459.1">
    <property type="nucleotide sequence ID" value="NZ_FQYP01000003.1"/>
</dbReference>
<dbReference type="InterPro" id="IPR001763">
    <property type="entry name" value="Rhodanese-like_dom"/>
</dbReference>
<dbReference type="Gene3D" id="3.40.250.10">
    <property type="entry name" value="Rhodanese-like domain"/>
    <property type="match status" value="1"/>
</dbReference>
<dbReference type="OrthoDB" id="9807812at2"/>
<organism evidence="2 3">
    <name type="scientific">Aquimarina spongiae</name>
    <dbReference type="NCBI Taxonomy" id="570521"/>
    <lineage>
        <taxon>Bacteria</taxon>
        <taxon>Pseudomonadati</taxon>
        <taxon>Bacteroidota</taxon>
        <taxon>Flavobacteriia</taxon>
        <taxon>Flavobacteriales</taxon>
        <taxon>Flavobacteriaceae</taxon>
        <taxon>Aquimarina</taxon>
    </lineage>
</organism>
<evidence type="ECO:0000313" key="2">
    <source>
        <dbReference type="EMBL" id="SHI81365.1"/>
    </source>
</evidence>
<evidence type="ECO:0000313" key="3">
    <source>
        <dbReference type="Proteomes" id="UP000184432"/>
    </source>
</evidence>
<sequence>MRTVLFIIITSISFTMTSQPKAKLQKSMVDYDSFIEVSEEVMSYREKRLIPLDVFLEYMKDENTILLDTRSKTMYSQKHLKGAIHINFSDFTKEELAKHIPSKDTRILIYCNNNLIGDTKFFASKRAPLALNIPTFINLYGYGYKNIYELASLVSINDQRLQFEGKSVR</sequence>
<reference evidence="3" key="1">
    <citation type="submission" date="2016-11" db="EMBL/GenBank/DDBJ databases">
        <authorList>
            <person name="Varghese N."/>
            <person name="Submissions S."/>
        </authorList>
    </citation>
    <scope>NUCLEOTIDE SEQUENCE [LARGE SCALE GENOMIC DNA]</scope>
    <source>
        <strain evidence="3">DSM 22623</strain>
    </source>
</reference>
<dbReference type="PROSITE" id="PS50206">
    <property type="entry name" value="RHODANESE_3"/>
    <property type="match status" value="1"/>
</dbReference>
<accession>A0A1M6E7F4</accession>
<evidence type="ECO:0000259" key="1">
    <source>
        <dbReference type="PROSITE" id="PS50206"/>
    </source>
</evidence>
<dbReference type="AlphaFoldDB" id="A0A1M6E7F4"/>
<dbReference type="STRING" id="570521.SAMN04488508_103260"/>
<dbReference type="Proteomes" id="UP000184432">
    <property type="component" value="Unassembled WGS sequence"/>
</dbReference>